<dbReference type="Pfam" id="PF13346">
    <property type="entry name" value="ABC2_membrane_5"/>
    <property type="match status" value="1"/>
</dbReference>
<feature type="transmembrane region" description="Helical" evidence="1">
    <location>
        <begin position="84"/>
        <end position="109"/>
    </location>
</feature>
<proteinExistence type="predicted"/>
<keyword evidence="1" id="KW-0812">Transmembrane</keyword>
<feature type="transmembrane region" description="Helical" evidence="1">
    <location>
        <begin position="121"/>
        <end position="144"/>
    </location>
</feature>
<feature type="transmembrane region" description="Helical" evidence="1">
    <location>
        <begin position="12"/>
        <end position="34"/>
    </location>
</feature>
<dbReference type="Proteomes" id="UP000712157">
    <property type="component" value="Unassembled WGS sequence"/>
</dbReference>
<feature type="transmembrane region" description="Helical" evidence="1">
    <location>
        <begin position="151"/>
        <end position="176"/>
    </location>
</feature>
<evidence type="ECO:0000313" key="3">
    <source>
        <dbReference type="Proteomes" id="UP000712157"/>
    </source>
</evidence>
<evidence type="ECO:0000313" key="2">
    <source>
        <dbReference type="EMBL" id="MBU9735761.1"/>
    </source>
</evidence>
<dbReference type="AlphaFoldDB" id="A0A949JX77"/>
<keyword evidence="1" id="KW-1133">Transmembrane helix</keyword>
<gene>
    <name evidence="2" type="ORF">KTH89_04375</name>
</gene>
<name>A0A949JX77_9FIRM</name>
<keyword evidence="3" id="KW-1185">Reference proteome</keyword>
<dbReference type="RefSeq" id="WP_238720746.1">
    <property type="nucleotide sequence ID" value="NZ_JAHQCW010000005.1"/>
</dbReference>
<feature type="transmembrane region" description="Helical" evidence="1">
    <location>
        <begin position="40"/>
        <end position="63"/>
    </location>
</feature>
<feature type="transmembrane region" description="Helical" evidence="1">
    <location>
        <begin position="182"/>
        <end position="204"/>
    </location>
</feature>
<dbReference type="InterPro" id="IPR025699">
    <property type="entry name" value="ABC2_memb-like"/>
</dbReference>
<dbReference type="EMBL" id="JAHQCW010000005">
    <property type="protein sequence ID" value="MBU9735761.1"/>
    <property type="molecule type" value="Genomic_DNA"/>
</dbReference>
<organism evidence="2 3">
    <name type="scientific">Diplocloster agilis</name>
    <dbReference type="NCBI Taxonomy" id="2850323"/>
    <lineage>
        <taxon>Bacteria</taxon>
        <taxon>Bacillati</taxon>
        <taxon>Bacillota</taxon>
        <taxon>Clostridia</taxon>
        <taxon>Lachnospirales</taxon>
        <taxon>Lachnospiraceae</taxon>
        <taxon>Diplocloster</taxon>
    </lineage>
</organism>
<reference evidence="2" key="1">
    <citation type="submission" date="2021-06" db="EMBL/GenBank/DDBJ databases">
        <title>Description of novel taxa of the family Lachnospiraceae.</title>
        <authorList>
            <person name="Chaplin A.V."/>
            <person name="Sokolova S.R."/>
            <person name="Pikina A.P."/>
            <person name="Korzhanova M."/>
            <person name="Belova V."/>
            <person name="Korostin D."/>
            <person name="Efimov B.A."/>
        </authorList>
    </citation>
    <scope>NUCLEOTIDE SEQUENCE</scope>
    <source>
        <strain evidence="2">ASD5720</strain>
    </source>
</reference>
<protein>
    <submittedName>
        <fullName evidence="2">ABC-2 transporter permease</fullName>
    </submittedName>
</protein>
<evidence type="ECO:0000256" key="1">
    <source>
        <dbReference type="SAM" id="Phobius"/>
    </source>
</evidence>
<sequence>MKGLLKNNFYAVWSSAKIFAIFMLLLGAFVTLVVSQQLLLFYMLLGITGFSINAVAGMGKDYISKWGKYKLTSPVKRADIVKSYFINELIWLLVGVVFAGIGMGLSWLLHGCPFDRSIDALMMFAVGIGISLFTAAIFFPLFYLGAEERNGAFLVISLLCAVGIVMGIITMINLMFGAGMSNWQIILGTLLMLACALSAFAFSYPVTVTVFKRKEY</sequence>
<accession>A0A949JX77</accession>
<comment type="caution">
    <text evidence="2">The sequence shown here is derived from an EMBL/GenBank/DDBJ whole genome shotgun (WGS) entry which is preliminary data.</text>
</comment>
<keyword evidence="1" id="KW-0472">Membrane</keyword>